<sequence length="110" mass="12359">MELRSANEKQSQRRKRKSTYIPHGGAVQRVRTDKGDDKDSTQITAENSGRGNDRNSIQVAVRTLYKGMMGNIHKRPIILTKVESNGTRLKISHGPRHGHTASLKLVTKTR</sequence>
<feature type="region of interest" description="Disordered" evidence="1">
    <location>
        <begin position="1"/>
        <end position="55"/>
    </location>
</feature>
<evidence type="ECO:0000313" key="3">
    <source>
        <dbReference type="Proteomes" id="UP000242791"/>
    </source>
</evidence>
<proteinExistence type="predicted"/>
<feature type="compositionally biased region" description="Basic and acidic residues" evidence="1">
    <location>
        <begin position="30"/>
        <end position="40"/>
    </location>
</feature>
<comment type="caution">
    <text evidence="2">The sequence shown here is derived from an EMBL/GenBank/DDBJ whole genome shotgun (WGS) entry which is preliminary data.</text>
</comment>
<feature type="compositionally biased region" description="Polar residues" evidence="1">
    <location>
        <begin position="41"/>
        <end position="55"/>
    </location>
</feature>
<dbReference type="AlphaFoldDB" id="A0A1J9QXT5"/>
<accession>A0A1J9QXT5</accession>
<reference evidence="2 3" key="1">
    <citation type="submission" date="2015-08" db="EMBL/GenBank/DDBJ databases">
        <title>Emmonsia species relationships and genome sequence.</title>
        <authorList>
            <person name="Cuomo C.A."/>
            <person name="Schwartz I.S."/>
            <person name="Kenyon C."/>
            <person name="De Hoog G.S."/>
            <person name="Govender N.P."/>
            <person name="Botha A."/>
            <person name="Moreno L."/>
            <person name="De Vries M."/>
            <person name="Munoz J.F."/>
            <person name="Stielow J.B."/>
        </authorList>
    </citation>
    <scope>NUCLEOTIDE SEQUENCE [LARGE SCALE GENOMIC DNA]</scope>
    <source>
        <strain evidence="2 3">EI222</strain>
    </source>
</reference>
<dbReference type="EMBL" id="LGTZ01001603">
    <property type="protein sequence ID" value="OJD20999.1"/>
    <property type="molecule type" value="Genomic_DNA"/>
</dbReference>
<evidence type="ECO:0000313" key="2">
    <source>
        <dbReference type="EMBL" id="OJD20999.1"/>
    </source>
</evidence>
<feature type="compositionally biased region" description="Basic and acidic residues" evidence="1">
    <location>
        <begin position="1"/>
        <end position="11"/>
    </location>
</feature>
<organism evidence="2 3">
    <name type="scientific">Blastomyces percursus</name>
    <dbReference type="NCBI Taxonomy" id="1658174"/>
    <lineage>
        <taxon>Eukaryota</taxon>
        <taxon>Fungi</taxon>
        <taxon>Dikarya</taxon>
        <taxon>Ascomycota</taxon>
        <taxon>Pezizomycotina</taxon>
        <taxon>Eurotiomycetes</taxon>
        <taxon>Eurotiomycetidae</taxon>
        <taxon>Onygenales</taxon>
        <taxon>Ajellomycetaceae</taxon>
        <taxon>Blastomyces</taxon>
    </lineage>
</organism>
<gene>
    <name evidence="2" type="ORF">ACJ73_07663</name>
</gene>
<dbReference type="VEuPathDB" id="FungiDB:ACJ73_07663"/>
<dbReference type="Proteomes" id="UP000242791">
    <property type="component" value="Unassembled WGS sequence"/>
</dbReference>
<feature type="compositionally biased region" description="Basic residues" evidence="1">
    <location>
        <begin position="90"/>
        <end position="99"/>
    </location>
</feature>
<evidence type="ECO:0000256" key="1">
    <source>
        <dbReference type="SAM" id="MobiDB-lite"/>
    </source>
</evidence>
<name>A0A1J9QXT5_9EURO</name>
<protein>
    <submittedName>
        <fullName evidence="2">Uncharacterized protein</fullName>
    </submittedName>
</protein>
<keyword evidence="3" id="KW-1185">Reference proteome</keyword>
<feature type="region of interest" description="Disordered" evidence="1">
    <location>
        <begin position="88"/>
        <end position="110"/>
    </location>
</feature>